<proteinExistence type="predicted"/>
<comment type="caution">
    <text evidence="1">The sequence shown here is derived from an EMBL/GenBank/DDBJ whole genome shotgun (WGS) entry which is preliminary data.</text>
</comment>
<sequence>EMQQRWERREEEAKAEALDVRMKITELWDRLHVDYTHRETFLASTQGHSITVIKNLRKELKRCEDLKRSNMKLFVNEIRKELDDWWSRCMMTDEEKQSFLPYFSECYTEDLLELHELEVTKYRKFYSDNINIFQLAQERQELWDKMLELQQKASNSERLFHNRGGQLLLEEKERRRIQKELPKVEKKLSKFVAAYEEENGEPIKIYGEPVSDIIEKQWNEFNNRKENRKMVK</sequence>
<reference evidence="1" key="1">
    <citation type="journal article" date="2023" name="IScience">
        <title>Live-bearing cockroach genome reveals convergent evolutionary mechanisms linked to viviparity in insects and beyond.</title>
        <authorList>
            <person name="Fouks B."/>
            <person name="Harrison M.C."/>
            <person name="Mikhailova A.A."/>
            <person name="Marchal E."/>
            <person name="English S."/>
            <person name="Carruthers M."/>
            <person name="Jennings E.C."/>
            <person name="Chiamaka E.L."/>
            <person name="Frigard R.A."/>
            <person name="Pippel M."/>
            <person name="Attardo G.M."/>
            <person name="Benoit J.B."/>
            <person name="Bornberg-Bauer E."/>
            <person name="Tobe S.S."/>
        </authorList>
    </citation>
    <scope>NUCLEOTIDE SEQUENCE</scope>
    <source>
        <strain evidence="1">Stay&amp;Tobe</strain>
    </source>
</reference>
<name>A0AAD7ZXD6_DIPPU</name>
<dbReference type="InterPro" id="IPR007145">
    <property type="entry name" value="MAP65_Ase1_PRC1"/>
</dbReference>
<accession>A0AAD7ZXD6</accession>
<evidence type="ECO:0000313" key="2">
    <source>
        <dbReference type="Proteomes" id="UP001233999"/>
    </source>
</evidence>
<reference evidence="1" key="2">
    <citation type="submission" date="2023-05" db="EMBL/GenBank/DDBJ databases">
        <authorList>
            <person name="Fouks B."/>
        </authorList>
    </citation>
    <scope>NUCLEOTIDE SEQUENCE</scope>
    <source>
        <strain evidence="1">Stay&amp;Tobe</strain>
        <tissue evidence="1">Testes</tissue>
    </source>
</reference>
<dbReference type="PANTHER" id="PTHR19321">
    <property type="entry name" value="PROTEIN REGULATOR OF CYTOKINESIS 1 PRC1-RELATED"/>
    <property type="match status" value="1"/>
</dbReference>
<keyword evidence="2" id="KW-1185">Reference proteome</keyword>
<evidence type="ECO:0008006" key="3">
    <source>
        <dbReference type="Google" id="ProtNLM"/>
    </source>
</evidence>
<dbReference type="GO" id="GO:0008017">
    <property type="term" value="F:microtubule binding"/>
    <property type="evidence" value="ECO:0007669"/>
    <property type="project" value="InterPro"/>
</dbReference>
<protein>
    <recommendedName>
        <fullName evidence="3">Protein regulator of cytokinesis 1</fullName>
    </recommendedName>
</protein>
<dbReference type="Gene3D" id="1.20.58.1520">
    <property type="match status" value="1"/>
</dbReference>
<dbReference type="PANTHER" id="PTHR19321:SF41">
    <property type="entry name" value="FASCETTO-RELATED"/>
    <property type="match status" value="1"/>
</dbReference>
<dbReference type="EMBL" id="JASPKZ010005316">
    <property type="protein sequence ID" value="KAJ9588710.1"/>
    <property type="molecule type" value="Genomic_DNA"/>
</dbReference>
<feature type="non-terminal residue" evidence="1">
    <location>
        <position position="232"/>
    </location>
</feature>
<evidence type="ECO:0000313" key="1">
    <source>
        <dbReference type="EMBL" id="KAJ9588710.1"/>
    </source>
</evidence>
<organism evidence="1 2">
    <name type="scientific">Diploptera punctata</name>
    <name type="common">Pacific beetle cockroach</name>
    <dbReference type="NCBI Taxonomy" id="6984"/>
    <lineage>
        <taxon>Eukaryota</taxon>
        <taxon>Metazoa</taxon>
        <taxon>Ecdysozoa</taxon>
        <taxon>Arthropoda</taxon>
        <taxon>Hexapoda</taxon>
        <taxon>Insecta</taxon>
        <taxon>Pterygota</taxon>
        <taxon>Neoptera</taxon>
        <taxon>Polyneoptera</taxon>
        <taxon>Dictyoptera</taxon>
        <taxon>Blattodea</taxon>
        <taxon>Blaberoidea</taxon>
        <taxon>Blaberidae</taxon>
        <taxon>Diplopterinae</taxon>
        <taxon>Diploptera</taxon>
    </lineage>
</organism>
<feature type="non-terminal residue" evidence="1">
    <location>
        <position position="1"/>
    </location>
</feature>
<dbReference type="GO" id="GO:0005737">
    <property type="term" value="C:cytoplasm"/>
    <property type="evidence" value="ECO:0007669"/>
    <property type="project" value="TreeGrafter"/>
</dbReference>
<dbReference type="GO" id="GO:1990023">
    <property type="term" value="C:mitotic spindle midzone"/>
    <property type="evidence" value="ECO:0007669"/>
    <property type="project" value="TreeGrafter"/>
</dbReference>
<dbReference type="Pfam" id="PF03999">
    <property type="entry name" value="MAP65_ASE1"/>
    <property type="match status" value="1"/>
</dbReference>
<dbReference type="GO" id="GO:0051256">
    <property type="term" value="P:mitotic spindle midzone assembly"/>
    <property type="evidence" value="ECO:0007669"/>
    <property type="project" value="TreeGrafter"/>
</dbReference>
<dbReference type="AlphaFoldDB" id="A0AAD7ZXD6"/>
<gene>
    <name evidence="1" type="ORF">L9F63_018002</name>
</gene>
<dbReference type="Proteomes" id="UP001233999">
    <property type="component" value="Unassembled WGS sequence"/>
</dbReference>